<reference evidence="1 2" key="1">
    <citation type="submission" date="2017-12" db="EMBL/GenBank/DDBJ databases">
        <title>Complete genome sequence of Spiroplasma floricola 23-6 (ATCC 29989).</title>
        <authorList>
            <person name="Tsai Y.-M."/>
            <person name="Wu P.-S."/>
            <person name="Lo W.-S."/>
            <person name="Kuo C.-H."/>
        </authorList>
    </citation>
    <scope>NUCLEOTIDE SEQUENCE [LARGE SCALE GENOMIC DNA]</scope>
    <source>
        <strain evidence="1 2">23-6</strain>
    </source>
</reference>
<accession>A0A2K8SFQ6</accession>
<protein>
    <submittedName>
        <fullName evidence="1">Uncharacterized protein</fullName>
    </submittedName>
</protein>
<sequence length="347" mass="41672">MKRRIRRNLILPSEFLNNWKTQNEDGSSCFKYIDFVSDQVEEIEVENVPFIELLFSQYQNFDTKKIIKQFNQISKVAKAIVDKRIKKNDEFVEMTGKEVLFLKYFYFLITLINGEYKYSFGDLNKKYRIFDVLNFEIEQYYRLVILNVVSYVLFEMYDYIFSKRTFESLYEYVETSSINFNLQEYQKTIIIPSDILTNQNYKFLDVYFHNVVNNTFFKFFKISELDEDTFLLTNKTIANFIDDRTKINILSLFIVDPKIALGLVNLGPGRGEYRPLFKYFNESMINKEVLPFCLKPDHKIEEDGIYLSGEQRFKFSTFELIQNQVKLINDCLTYRDLKSDFEQFIKY</sequence>
<dbReference type="AlphaFoldDB" id="A0A2K8SFQ6"/>
<dbReference type="KEGG" id="sfz:SFLOR_v1c06100"/>
<dbReference type="EMBL" id="CP025057">
    <property type="protein sequence ID" value="AUB31660.1"/>
    <property type="molecule type" value="Genomic_DNA"/>
</dbReference>
<proteinExistence type="predicted"/>
<dbReference type="Proteomes" id="UP000231823">
    <property type="component" value="Chromosome"/>
</dbReference>
<keyword evidence="2" id="KW-1185">Reference proteome</keyword>
<name>A0A2K8SFQ6_9MOLU</name>
<evidence type="ECO:0000313" key="2">
    <source>
        <dbReference type="Proteomes" id="UP000231823"/>
    </source>
</evidence>
<organism evidence="1 2">
    <name type="scientific">Spiroplasma floricola 23-6</name>
    <dbReference type="NCBI Taxonomy" id="1336749"/>
    <lineage>
        <taxon>Bacteria</taxon>
        <taxon>Bacillati</taxon>
        <taxon>Mycoplasmatota</taxon>
        <taxon>Mollicutes</taxon>
        <taxon>Entomoplasmatales</taxon>
        <taxon>Spiroplasmataceae</taxon>
        <taxon>Spiroplasma</taxon>
    </lineage>
</organism>
<dbReference type="OrthoDB" id="388106at2"/>
<dbReference type="RefSeq" id="WP_100916638.1">
    <property type="nucleotide sequence ID" value="NZ_CP025057.1"/>
</dbReference>
<evidence type="ECO:0000313" key="1">
    <source>
        <dbReference type="EMBL" id="AUB31660.1"/>
    </source>
</evidence>
<gene>
    <name evidence="1" type="ORF">SFLOR_v1c06100</name>
</gene>